<dbReference type="PANTHER" id="PTHR43420">
    <property type="entry name" value="ACETYLTRANSFERASE"/>
    <property type="match status" value="1"/>
</dbReference>
<evidence type="ECO:0000256" key="1">
    <source>
        <dbReference type="ARBA" id="ARBA00022679"/>
    </source>
</evidence>
<gene>
    <name evidence="4" type="ORF">P343_14910</name>
</gene>
<accession>V6IUU0</accession>
<keyword evidence="2" id="KW-0012">Acyltransferase</keyword>
<dbReference type="eggNOG" id="COG0456">
    <property type="taxonomic scope" value="Bacteria"/>
</dbReference>
<name>V6IUU0_9BACL</name>
<dbReference type="Proteomes" id="UP000018296">
    <property type="component" value="Unassembled WGS sequence"/>
</dbReference>
<reference evidence="4 5" key="1">
    <citation type="journal article" date="2013" name="Genome Announc.">
        <title>Genome Sequence of Sporolactobacillus laevolacticus DSM442, an Efficient Polymer-Grade D-Lactate Producer from Agricultural Waste Cottonseed as a Nitrogen Source.</title>
        <authorList>
            <person name="Wang H."/>
            <person name="Wang L."/>
            <person name="Ju J."/>
            <person name="Yu B."/>
            <person name="Ma Y."/>
        </authorList>
    </citation>
    <scope>NUCLEOTIDE SEQUENCE [LARGE SCALE GENOMIC DNA]</scope>
    <source>
        <strain evidence="4 5">DSM 442</strain>
    </source>
</reference>
<dbReference type="RefSeq" id="WP_023511207.1">
    <property type="nucleotide sequence ID" value="NZ_AWTC01000016.1"/>
</dbReference>
<dbReference type="InterPro" id="IPR000182">
    <property type="entry name" value="GNAT_dom"/>
</dbReference>
<dbReference type="PROSITE" id="PS51186">
    <property type="entry name" value="GNAT"/>
    <property type="match status" value="1"/>
</dbReference>
<comment type="caution">
    <text evidence="4">The sequence shown here is derived from an EMBL/GenBank/DDBJ whole genome shotgun (WGS) entry which is preliminary data.</text>
</comment>
<keyword evidence="1" id="KW-0808">Transferase</keyword>
<dbReference type="PATRIC" id="fig|1395513.3.peg.3028"/>
<protein>
    <recommendedName>
        <fullName evidence="3">N-acetyltransferase domain-containing protein</fullName>
    </recommendedName>
</protein>
<dbReference type="AlphaFoldDB" id="V6IUU0"/>
<feature type="domain" description="N-acetyltransferase" evidence="3">
    <location>
        <begin position="2"/>
        <end position="165"/>
    </location>
</feature>
<dbReference type="GO" id="GO:0016747">
    <property type="term" value="F:acyltransferase activity, transferring groups other than amino-acyl groups"/>
    <property type="evidence" value="ECO:0007669"/>
    <property type="project" value="InterPro"/>
</dbReference>
<dbReference type="STRING" id="1395513.P343_14910"/>
<organism evidence="4 5">
    <name type="scientific">Sporolactobacillus laevolacticus DSM 442</name>
    <dbReference type="NCBI Taxonomy" id="1395513"/>
    <lineage>
        <taxon>Bacteria</taxon>
        <taxon>Bacillati</taxon>
        <taxon>Bacillota</taxon>
        <taxon>Bacilli</taxon>
        <taxon>Bacillales</taxon>
        <taxon>Sporolactobacillaceae</taxon>
        <taxon>Sporolactobacillus</taxon>
    </lineage>
</organism>
<evidence type="ECO:0000256" key="2">
    <source>
        <dbReference type="ARBA" id="ARBA00023315"/>
    </source>
</evidence>
<evidence type="ECO:0000259" key="3">
    <source>
        <dbReference type="PROSITE" id="PS51186"/>
    </source>
</evidence>
<dbReference type="CDD" id="cd04301">
    <property type="entry name" value="NAT_SF"/>
    <property type="match status" value="1"/>
</dbReference>
<dbReference type="Pfam" id="PF00583">
    <property type="entry name" value="Acetyltransf_1"/>
    <property type="match status" value="1"/>
</dbReference>
<proteinExistence type="predicted"/>
<dbReference type="SUPFAM" id="SSF55729">
    <property type="entry name" value="Acyl-CoA N-acyltransferases (Nat)"/>
    <property type="match status" value="1"/>
</dbReference>
<evidence type="ECO:0000313" key="5">
    <source>
        <dbReference type="Proteomes" id="UP000018296"/>
    </source>
</evidence>
<dbReference type="InterPro" id="IPR050680">
    <property type="entry name" value="YpeA/RimI_acetyltransf"/>
</dbReference>
<keyword evidence="5" id="KW-1185">Reference proteome</keyword>
<dbReference type="Gene3D" id="3.40.630.30">
    <property type="match status" value="1"/>
</dbReference>
<dbReference type="InterPro" id="IPR016181">
    <property type="entry name" value="Acyl_CoA_acyltransferase"/>
</dbReference>
<sequence length="165" mass="19018">MVIFKKLSAEHAEIYRTLRLEALRTNPEAYASDYVTEKNRSMDQIKTHLSNPYVMTVGGFDGDRLIAIASLHLESLPKMAHRSTLTSVYVSPENRGQRIARKIMEYMIDTVKKDGVTKMYLYVVTHNESAIRAYKKFGFNIYGEDQNAMKEEDGFVGEYLMVKYI</sequence>
<evidence type="ECO:0000313" key="4">
    <source>
        <dbReference type="EMBL" id="EST10938.1"/>
    </source>
</evidence>
<dbReference type="EMBL" id="AWTC01000016">
    <property type="protein sequence ID" value="EST10938.1"/>
    <property type="molecule type" value="Genomic_DNA"/>
</dbReference>
<dbReference type="PANTHER" id="PTHR43420:SF47">
    <property type="entry name" value="N-ACETYLTRANSFERASE DOMAIN-CONTAINING PROTEIN"/>
    <property type="match status" value="1"/>
</dbReference>